<dbReference type="Pfam" id="PF14508">
    <property type="entry name" value="GH97_N"/>
    <property type="match status" value="1"/>
</dbReference>
<dbReference type="Gene3D" id="2.70.98.10">
    <property type="match status" value="1"/>
</dbReference>
<reference evidence="4 5" key="1">
    <citation type="submission" date="2020-03" db="EMBL/GenBank/DDBJ databases">
        <title>Genome sequence of strain Massilia sp. TW-1.</title>
        <authorList>
            <person name="Chaudhary D.K."/>
        </authorList>
    </citation>
    <scope>NUCLEOTIDE SEQUENCE [LARGE SCALE GENOMIC DNA]</scope>
    <source>
        <strain evidence="4 5">TW-1</strain>
    </source>
</reference>
<dbReference type="InterPro" id="IPR029483">
    <property type="entry name" value="GH97_C"/>
</dbReference>
<feature type="domain" description="Glycosyl-hydrolase 97 N-terminal" evidence="2">
    <location>
        <begin position="58"/>
        <end position="304"/>
    </location>
</feature>
<dbReference type="GO" id="GO:0016787">
    <property type="term" value="F:hydrolase activity"/>
    <property type="evidence" value="ECO:0007669"/>
    <property type="project" value="UniProtKB-KW"/>
</dbReference>
<dbReference type="InterPro" id="IPR052720">
    <property type="entry name" value="Glycosyl_hydrolase_97"/>
</dbReference>
<organism evidence="4 5">
    <name type="scientific">Telluria antibiotica</name>
    <dbReference type="NCBI Taxonomy" id="2717319"/>
    <lineage>
        <taxon>Bacteria</taxon>
        <taxon>Pseudomonadati</taxon>
        <taxon>Pseudomonadota</taxon>
        <taxon>Betaproteobacteria</taxon>
        <taxon>Burkholderiales</taxon>
        <taxon>Oxalobacteraceae</taxon>
        <taxon>Telluria group</taxon>
        <taxon>Telluria</taxon>
    </lineage>
</organism>
<dbReference type="PANTHER" id="PTHR35803">
    <property type="entry name" value="GLUCAN 1,4-ALPHA-GLUCOSIDASE SUSB-RELATED"/>
    <property type="match status" value="1"/>
</dbReference>
<name>A0ABX0P763_9BURK</name>
<dbReference type="InterPro" id="IPR029486">
    <property type="entry name" value="GH97_N"/>
</dbReference>
<evidence type="ECO:0000259" key="2">
    <source>
        <dbReference type="Pfam" id="PF14508"/>
    </source>
</evidence>
<feature type="domain" description="Glycosyl-hydrolase 97 catalytic" evidence="1">
    <location>
        <begin position="322"/>
        <end position="509"/>
    </location>
</feature>
<dbReference type="PANTHER" id="PTHR35803:SF1">
    <property type="entry name" value="GLUCAN 1,4-ALPHA-GLUCOSIDASE SUSB"/>
    <property type="match status" value="1"/>
</dbReference>
<evidence type="ECO:0000313" key="4">
    <source>
        <dbReference type="EMBL" id="NIA52533.1"/>
    </source>
</evidence>
<comment type="caution">
    <text evidence="4">The sequence shown here is derived from an EMBL/GenBank/DDBJ whole genome shotgun (WGS) entry which is preliminary data.</text>
</comment>
<evidence type="ECO:0000259" key="3">
    <source>
        <dbReference type="Pfam" id="PF14509"/>
    </source>
</evidence>
<protein>
    <submittedName>
        <fullName evidence="4">Glycoside hydrolase family 97 protein</fullName>
    </submittedName>
</protein>
<dbReference type="Proteomes" id="UP000716322">
    <property type="component" value="Unassembled WGS sequence"/>
</dbReference>
<dbReference type="Gene3D" id="3.20.20.70">
    <property type="entry name" value="Aldolase class I"/>
    <property type="match status" value="1"/>
</dbReference>
<dbReference type="EMBL" id="JAAQOM010000001">
    <property type="protein sequence ID" value="NIA52533.1"/>
    <property type="molecule type" value="Genomic_DNA"/>
</dbReference>
<dbReference type="InterPro" id="IPR014718">
    <property type="entry name" value="GH-type_carb-bd"/>
</dbReference>
<evidence type="ECO:0000259" key="1">
    <source>
        <dbReference type="Pfam" id="PF10566"/>
    </source>
</evidence>
<dbReference type="InterPro" id="IPR013785">
    <property type="entry name" value="Aldolase_TIM"/>
</dbReference>
<dbReference type="InterPro" id="IPR017853">
    <property type="entry name" value="GH"/>
</dbReference>
<evidence type="ECO:0000313" key="5">
    <source>
        <dbReference type="Proteomes" id="UP000716322"/>
    </source>
</evidence>
<keyword evidence="5" id="KW-1185">Reference proteome</keyword>
<dbReference type="SUPFAM" id="SSF51445">
    <property type="entry name" value="(Trans)glycosidases"/>
    <property type="match status" value="1"/>
</dbReference>
<accession>A0ABX0P763</accession>
<feature type="domain" description="Glycosyl-hydrolase 97 C-terminal oligomerisation" evidence="3">
    <location>
        <begin position="601"/>
        <end position="702"/>
    </location>
</feature>
<dbReference type="Pfam" id="PF14509">
    <property type="entry name" value="GH97_C"/>
    <property type="match status" value="1"/>
</dbReference>
<dbReference type="InterPro" id="IPR019563">
    <property type="entry name" value="GH97_catalytic"/>
</dbReference>
<gene>
    <name evidence="4" type="ORF">HAV22_02540</name>
</gene>
<sequence length="706" mass="78050">MSLMDDHRLASAIGMTTSRRLIMNLPAMFTHWAARACIALGIATAAAGAWADELLATVDSPGKVLTVSIEAAIDGRLSYHVDRRGKPVIAPSRLGIVLASGAPLDAGFALERKSFGDYDDTWEQPWGERRFVRNHYREMRVDLRQKSGRRLGIVFRVFDDGVGFRYEFPAQRDGKPVAISDELTEFVVAQPANAWWQQAGEVWALEYPIQKTPLREVGMANTPLTVRLDDGTHVAFHEAALVDYASMWLRRVEGQTLRAHLAPSAHGAPVVRQGGFTTPWRTMQIADSAAGLYMSDLILNLNEPNALGDVSWVKPSKFVGVWWEMHLGLTTWGSGPKHGATTANTKRYIDFAARNGFRGVLVEGWNLGWDGDWAGSGADFSFTRPYPDFDLPGLAKYAAEQGVRLIGHHETGGNIARYEAQMDDAYKLYARLGVDSIKTGYVTDGGAARFAGPGGKTWFGYTDSQDGVRHYVEAIKKAARYKLAIDTHEPVKDTGLRRTYPNWISREGARGVEYNAWGNPVNGVDHEANLVFTRMLSGPFDYTPGVLSLKGAGDKWFNSTQAKQLANFVVIYSPVVMAADLIEHYEQYPGPFKFIKDVPTDWADTRVINGEVGQFATIARKDRHSDAWYVGAVTDGAARTLRLPLQFLDPGKAYVAEIYRDGEQADYRTAHRFDLVIEKRTVTSTDVLDMALAPGGGQAIRLVPQS</sequence>
<proteinExistence type="predicted"/>
<keyword evidence="4" id="KW-0378">Hydrolase</keyword>
<dbReference type="Pfam" id="PF10566">
    <property type="entry name" value="Glyco_hydro_97"/>
    <property type="match status" value="1"/>
</dbReference>